<sequence length="85" mass="10280">MLRKCSSSAKRMSRLMDGCKSSRRRSLPRQYNLFLRVRRMCWVFLWSKDTGDVLWSLFFFSFSFLPYFALYSMAFGLPLLFVYDF</sequence>
<evidence type="ECO:0008006" key="4">
    <source>
        <dbReference type="Google" id="ProtNLM"/>
    </source>
</evidence>
<keyword evidence="1" id="KW-1133">Transmembrane helix</keyword>
<dbReference type="Proteomes" id="UP000193986">
    <property type="component" value="Unassembled WGS sequence"/>
</dbReference>
<dbReference type="InParanoid" id="A0A1Y2BHP5"/>
<evidence type="ECO:0000313" key="2">
    <source>
        <dbReference type="EMBL" id="ORY34100.1"/>
    </source>
</evidence>
<evidence type="ECO:0000313" key="3">
    <source>
        <dbReference type="Proteomes" id="UP000193986"/>
    </source>
</evidence>
<keyword evidence="1" id="KW-0812">Transmembrane</keyword>
<reference evidence="2 3" key="1">
    <citation type="submission" date="2016-07" db="EMBL/GenBank/DDBJ databases">
        <title>Pervasive Adenine N6-methylation of Active Genes in Fungi.</title>
        <authorList>
            <consortium name="DOE Joint Genome Institute"/>
            <person name="Mondo S.J."/>
            <person name="Dannebaum R.O."/>
            <person name="Kuo R.C."/>
            <person name="Labutti K."/>
            <person name="Haridas S."/>
            <person name="Kuo A."/>
            <person name="Salamov A."/>
            <person name="Ahrendt S.R."/>
            <person name="Lipzen A."/>
            <person name="Sullivan W."/>
            <person name="Andreopoulos W.B."/>
            <person name="Clum A."/>
            <person name="Lindquist E."/>
            <person name="Daum C."/>
            <person name="Ramamoorthy G.K."/>
            <person name="Gryganskyi A."/>
            <person name="Culley D."/>
            <person name="Magnuson J.K."/>
            <person name="James T.Y."/>
            <person name="O'Malley M.A."/>
            <person name="Stajich J.E."/>
            <person name="Spatafora J.W."/>
            <person name="Visel A."/>
            <person name="Grigoriev I.V."/>
        </authorList>
    </citation>
    <scope>NUCLEOTIDE SEQUENCE [LARGE SCALE GENOMIC DNA]</scope>
    <source>
        <strain evidence="2 3">68-887.2</strain>
    </source>
</reference>
<keyword evidence="1" id="KW-0472">Membrane</keyword>
<proteinExistence type="predicted"/>
<dbReference type="AlphaFoldDB" id="A0A1Y2BHP5"/>
<keyword evidence="3" id="KW-1185">Reference proteome</keyword>
<dbReference type="EMBL" id="MCFC01000004">
    <property type="protein sequence ID" value="ORY34100.1"/>
    <property type="molecule type" value="Genomic_DNA"/>
</dbReference>
<evidence type="ECO:0000256" key="1">
    <source>
        <dbReference type="SAM" id="Phobius"/>
    </source>
</evidence>
<accession>A0A1Y2BHP5</accession>
<feature type="transmembrane region" description="Helical" evidence="1">
    <location>
        <begin position="53"/>
        <end position="83"/>
    </location>
</feature>
<protein>
    <recommendedName>
        <fullName evidence="4">Transmembrane protein</fullName>
    </recommendedName>
</protein>
<comment type="caution">
    <text evidence="2">The sequence shown here is derived from an EMBL/GenBank/DDBJ whole genome shotgun (WGS) entry which is preliminary data.</text>
</comment>
<gene>
    <name evidence="2" type="ORF">BCR39DRAFT_518477</name>
</gene>
<name>A0A1Y2BHP5_9TREE</name>
<organism evidence="2 3">
    <name type="scientific">Naematelia encephala</name>
    <dbReference type="NCBI Taxonomy" id="71784"/>
    <lineage>
        <taxon>Eukaryota</taxon>
        <taxon>Fungi</taxon>
        <taxon>Dikarya</taxon>
        <taxon>Basidiomycota</taxon>
        <taxon>Agaricomycotina</taxon>
        <taxon>Tremellomycetes</taxon>
        <taxon>Tremellales</taxon>
        <taxon>Naemateliaceae</taxon>
        <taxon>Naematelia</taxon>
    </lineage>
</organism>